<feature type="region of interest" description="Disordered" evidence="1">
    <location>
        <begin position="69"/>
        <end position="89"/>
    </location>
</feature>
<keyword evidence="4" id="KW-1185">Reference proteome</keyword>
<evidence type="ECO:0000313" key="3">
    <source>
        <dbReference type="EMBL" id="PQA49979.1"/>
    </source>
</evidence>
<organism evidence="3 4">
    <name type="scientific">Amnimonas aquatica</name>
    <dbReference type="NCBI Taxonomy" id="2094561"/>
    <lineage>
        <taxon>Bacteria</taxon>
        <taxon>Pseudomonadati</taxon>
        <taxon>Pseudomonadota</taxon>
        <taxon>Gammaproteobacteria</taxon>
        <taxon>Moraxellales</taxon>
        <taxon>Moraxellaceae</taxon>
        <taxon>Amnimonas</taxon>
    </lineage>
</organism>
<feature type="non-terminal residue" evidence="3">
    <location>
        <position position="117"/>
    </location>
</feature>
<dbReference type="RefSeq" id="WP_206389689.1">
    <property type="nucleotide sequence ID" value="NZ_PTQZ01000023.1"/>
</dbReference>
<keyword evidence="2" id="KW-0732">Signal</keyword>
<evidence type="ECO:0000256" key="1">
    <source>
        <dbReference type="SAM" id="MobiDB-lite"/>
    </source>
</evidence>
<feature type="chain" id="PRO_5015187544" description="Zinc resistance-associated protein" evidence="2">
    <location>
        <begin position="25"/>
        <end position="117"/>
    </location>
</feature>
<protein>
    <recommendedName>
        <fullName evidence="5">Zinc resistance-associated protein</fullName>
    </recommendedName>
</protein>
<evidence type="ECO:0000313" key="4">
    <source>
        <dbReference type="Proteomes" id="UP000243900"/>
    </source>
</evidence>
<evidence type="ECO:0008006" key="5">
    <source>
        <dbReference type="Google" id="ProtNLM"/>
    </source>
</evidence>
<evidence type="ECO:0000256" key="2">
    <source>
        <dbReference type="SAM" id="SignalP"/>
    </source>
</evidence>
<sequence length="117" mass="13005">MKKSTLLPFALPLAALMLSAAAHAGPDHKFHGAKPGGPDRFIEAIDKRAGLELTDSQKQQIDKVLSEERAKHEAIRKDSQARIDKVLTPEQRAKRDQFLKDSAARQAERLEQRAGQL</sequence>
<dbReference type="AlphaFoldDB" id="A0A2P6AUC9"/>
<comment type="caution">
    <text evidence="3">The sequence shown here is derived from an EMBL/GenBank/DDBJ whole genome shotgun (WGS) entry which is preliminary data.</text>
</comment>
<proteinExistence type="predicted"/>
<feature type="signal peptide" evidence="2">
    <location>
        <begin position="1"/>
        <end position="24"/>
    </location>
</feature>
<dbReference type="Proteomes" id="UP000243900">
    <property type="component" value="Unassembled WGS sequence"/>
</dbReference>
<dbReference type="EMBL" id="PTQZ01000023">
    <property type="protein sequence ID" value="PQA49979.1"/>
    <property type="molecule type" value="Genomic_DNA"/>
</dbReference>
<reference evidence="4" key="1">
    <citation type="submission" date="2018-02" db="EMBL/GenBank/DDBJ databases">
        <title>Genome sequencing of Solimonas sp. HR-BB.</title>
        <authorList>
            <person name="Lee Y."/>
            <person name="Jeon C.O."/>
        </authorList>
    </citation>
    <scope>NUCLEOTIDE SEQUENCE [LARGE SCALE GENOMIC DNA]</scope>
    <source>
        <strain evidence="4">HR-E</strain>
    </source>
</reference>
<gene>
    <name evidence="3" type="ORF">C5O18_02175</name>
</gene>
<name>A0A2P6AUC9_9GAMM</name>
<accession>A0A2P6AUC9</accession>